<dbReference type="InterPro" id="IPR011706">
    <property type="entry name" value="Cu-oxidase_C"/>
</dbReference>
<comment type="catalytic activity">
    <reaction evidence="11">
        <text>nitric oxide + Fe(III)-[cytochrome c] + H2O = Fe(II)-[cytochrome c] + nitrite + 2 H(+)</text>
        <dbReference type="Rhea" id="RHEA:15233"/>
        <dbReference type="Rhea" id="RHEA-COMP:10350"/>
        <dbReference type="Rhea" id="RHEA-COMP:14399"/>
        <dbReference type="ChEBI" id="CHEBI:15377"/>
        <dbReference type="ChEBI" id="CHEBI:15378"/>
        <dbReference type="ChEBI" id="CHEBI:16301"/>
        <dbReference type="ChEBI" id="CHEBI:16480"/>
        <dbReference type="ChEBI" id="CHEBI:29033"/>
        <dbReference type="ChEBI" id="CHEBI:29034"/>
        <dbReference type="EC" id="1.7.2.1"/>
    </reaction>
</comment>
<evidence type="ECO:0000256" key="3">
    <source>
        <dbReference type="ARBA" id="ARBA00010609"/>
    </source>
</evidence>
<evidence type="ECO:0000256" key="5">
    <source>
        <dbReference type="ARBA" id="ARBA00011882"/>
    </source>
</evidence>
<dbReference type="Gene3D" id="2.60.40.420">
    <property type="entry name" value="Cupredoxins - blue copper proteins"/>
    <property type="match status" value="2"/>
</dbReference>
<proteinExistence type="inferred from homology"/>
<comment type="cofactor">
    <cofactor evidence="1">
        <name>Cu(+)</name>
        <dbReference type="ChEBI" id="CHEBI:49552"/>
    </cofactor>
</comment>
<keyword evidence="17" id="KW-1185">Reference proteome</keyword>
<evidence type="ECO:0000256" key="4">
    <source>
        <dbReference type="ARBA" id="ARBA00011233"/>
    </source>
</evidence>
<keyword evidence="9" id="KW-0560">Oxidoreductase</keyword>
<evidence type="ECO:0000256" key="10">
    <source>
        <dbReference type="ARBA" id="ARBA00023008"/>
    </source>
</evidence>
<keyword evidence="7" id="KW-0479">Metal-binding</keyword>
<feature type="domain" description="Plastocyanin-like" evidence="15">
    <location>
        <begin position="102"/>
        <end position="216"/>
    </location>
</feature>
<comment type="subunit">
    <text evidence="4">Homotrimer.</text>
</comment>
<accession>A0ABP7B6X9</accession>
<comment type="cofactor">
    <cofactor evidence="2">
        <name>Cu(2+)</name>
        <dbReference type="ChEBI" id="CHEBI:29036"/>
    </cofactor>
</comment>
<dbReference type="Pfam" id="PF07731">
    <property type="entry name" value="Cu-oxidase_2"/>
    <property type="match status" value="1"/>
</dbReference>
<organism evidence="16 17">
    <name type="scientific">Nonomuraea antimicrobica</name>
    <dbReference type="NCBI Taxonomy" id="561173"/>
    <lineage>
        <taxon>Bacteria</taxon>
        <taxon>Bacillati</taxon>
        <taxon>Actinomycetota</taxon>
        <taxon>Actinomycetes</taxon>
        <taxon>Streptosporangiales</taxon>
        <taxon>Streptosporangiaceae</taxon>
        <taxon>Nonomuraea</taxon>
    </lineage>
</organism>
<feature type="region of interest" description="Disordered" evidence="12">
    <location>
        <begin position="33"/>
        <end position="65"/>
    </location>
</feature>
<keyword evidence="10" id="KW-0186">Copper</keyword>
<keyword evidence="8" id="KW-0677">Repeat</keyword>
<dbReference type="SUPFAM" id="SSF49503">
    <property type="entry name" value="Cupredoxins"/>
    <property type="match status" value="2"/>
</dbReference>
<keyword evidence="13" id="KW-0732">Signal</keyword>
<feature type="compositionally biased region" description="Basic and acidic residues" evidence="12">
    <location>
        <begin position="36"/>
        <end position="48"/>
    </location>
</feature>
<evidence type="ECO:0000259" key="14">
    <source>
        <dbReference type="Pfam" id="PF07731"/>
    </source>
</evidence>
<evidence type="ECO:0000313" key="17">
    <source>
        <dbReference type="Proteomes" id="UP001500902"/>
    </source>
</evidence>
<evidence type="ECO:0000256" key="7">
    <source>
        <dbReference type="ARBA" id="ARBA00022723"/>
    </source>
</evidence>
<comment type="caution">
    <text evidence="16">The sequence shown here is derived from an EMBL/GenBank/DDBJ whole genome shotgun (WGS) entry which is preliminary data.</text>
</comment>
<evidence type="ECO:0000313" key="16">
    <source>
        <dbReference type="EMBL" id="GAA3650341.1"/>
    </source>
</evidence>
<evidence type="ECO:0000256" key="1">
    <source>
        <dbReference type="ARBA" id="ARBA00001960"/>
    </source>
</evidence>
<dbReference type="PANTHER" id="PTHR11709:SF394">
    <property type="entry name" value="FI03373P-RELATED"/>
    <property type="match status" value="1"/>
</dbReference>
<dbReference type="CDD" id="cd11024">
    <property type="entry name" value="CuRO_1_2DMCO_NIR_like"/>
    <property type="match status" value="1"/>
</dbReference>
<dbReference type="EMBL" id="BAAAZP010000016">
    <property type="protein sequence ID" value="GAA3650341.1"/>
    <property type="molecule type" value="Genomic_DNA"/>
</dbReference>
<evidence type="ECO:0000256" key="2">
    <source>
        <dbReference type="ARBA" id="ARBA00001973"/>
    </source>
</evidence>
<comment type="similarity">
    <text evidence="3">Belongs to the multicopper oxidase family.</text>
</comment>
<evidence type="ECO:0000256" key="8">
    <source>
        <dbReference type="ARBA" id="ARBA00022737"/>
    </source>
</evidence>
<reference evidence="17" key="1">
    <citation type="journal article" date="2019" name="Int. J. Syst. Evol. Microbiol.">
        <title>The Global Catalogue of Microorganisms (GCM) 10K type strain sequencing project: providing services to taxonomists for standard genome sequencing and annotation.</title>
        <authorList>
            <consortium name="The Broad Institute Genomics Platform"/>
            <consortium name="The Broad Institute Genome Sequencing Center for Infectious Disease"/>
            <person name="Wu L."/>
            <person name="Ma J."/>
        </authorList>
    </citation>
    <scope>NUCLEOTIDE SEQUENCE [LARGE SCALE GENOMIC DNA]</scope>
    <source>
        <strain evidence="17">JCM 16904</strain>
    </source>
</reference>
<evidence type="ECO:0000256" key="6">
    <source>
        <dbReference type="ARBA" id="ARBA00017290"/>
    </source>
</evidence>
<evidence type="ECO:0000259" key="15">
    <source>
        <dbReference type="Pfam" id="PF07732"/>
    </source>
</evidence>
<feature type="domain" description="Plastocyanin-like" evidence="14">
    <location>
        <begin position="237"/>
        <end position="346"/>
    </location>
</feature>
<feature type="chain" id="PRO_5047279584" description="Copper-containing nitrite reductase" evidence="13">
    <location>
        <begin position="27"/>
        <end position="360"/>
    </location>
</feature>
<dbReference type="InterPro" id="IPR011707">
    <property type="entry name" value="Cu-oxidase-like_N"/>
</dbReference>
<protein>
    <recommendedName>
        <fullName evidence="6">Copper-containing nitrite reductase</fullName>
        <ecNumber evidence="5">1.7.2.1</ecNumber>
    </recommendedName>
</protein>
<dbReference type="InterPro" id="IPR008972">
    <property type="entry name" value="Cupredoxin"/>
</dbReference>
<evidence type="ECO:0000256" key="13">
    <source>
        <dbReference type="SAM" id="SignalP"/>
    </source>
</evidence>
<gene>
    <name evidence="16" type="ORF">GCM10022224_011450</name>
</gene>
<dbReference type="InterPro" id="IPR045087">
    <property type="entry name" value="Cu-oxidase_fam"/>
</dbReference>
<dbReference type="PANTHER" id="PTHR11709">
    <property type="entry name" value="MULTI-COPPER OXIDASE"/>
    <property type="match status" value="1"/>
</dbReference>
<dbReference type="Pfam" id="PF07732">
    <property type="entry name" value="Cu-oxidase_3"/>
    <property type="match status" value="1"/>
</dbReference>
<feature type="signal peptide" evidence="13">
    <location>
        <begin position="1"/>
        <end position="26"/>
    </location>
</feature>
<name>A0ABP7B6X9_9ACTN</name>
<dbReference type="InterPro" id="IPR001287">
    <property type="entry name" value="NO2-reductase_Cu"/>
</dbReference>
<evidence type="ECO:0000256" key="11">
    <source>
        <dbReference type="ARBA" id="ARBA00049340"/>
    </source>
</evidence>
<dbReference type="Proteomes" id="UP001500902">
    <property type="component" value="Unassembled WGS sequence"/>
</dbReference>
<evidence type="ECO:0000256" key="12">
    <source>
        <dbReference type="SAM" id="MobiDB-lite"/>
    </source>
</evidence>
<dbReference type="PRINTS" id="PR00695">
    <property type="entry name" value="CUNO2RDTASE"/>
</dbReference>
<sequence length="360" mass="39037">MVLIVSEISRRLAIAALAPMVGGAVAANLAGNSATRTDEPDHHQHEPAHTAGSAHAGFRSGTSVDNAANGFHPTALLRDFDGGKISRLPDGRTLREWTLTATEKSIEVAPGVTMPAWTYNGRVPGPTLRATEGDRLRITLVNESSHPHTIHFHGVHAPEVDGVAGLGPGLIQPGGRTVYEFDALPFGLHPYHCHVTPLAAHIAKGLYGTLLIDPKAGRPAADELVMVMNGFDTNFDRANELYAVNSIPFAYMSEPVRVKLGELIRIYLVNILEYDLINSFHVHGNFFDWYPTGTSLRPAEYTDTVMLCQGQRGILELRFGSRGRFMFHAHQSEFAELGWMGFFEVGSGATPSDASHEGGL</sequence>
<evidence type="ECO:0000256" key="9">
    <source>
        <dbReference type="ARBA" id="ARBA00023002"/>
    </source>
</evidence>
<dbReference type="RefSeq" id="WP_344873690.1">
    <property type="nucleotide sequence ID" value="NZ_BAAAZP010000016.1"/>
</dbReference>
<dbReference type="EC" id="1.7.2.1" evidence="5"/>